<organism evidence="2 3">
    <name type="scientific">Euplotes crassus</name>
    <dbReference type="NCBI Taxonomy" id="5936"/>
    <lineage>
        <taxon>Eukaryota</taxon>
        <taxon>Sar</taxon>
        <taxon>Alveolata</taxon>
        <taxon>Ciliophora</taxon>
        <taxon>Intramacronucleata</taxon>
        <taxon>Spirotrichea</taxon>
        <taxon>Hypotrichia</taxon>
        <taxon>Euplotida</taxon>
        <taxon>Euplotidae</taxon>
        <taxon>Moneuplotes</taxon>
    </lineage>
</organism>
<accession>A0AAD1U384</accession>
<evidence type="ECO:0000313" key="3">
    <source>
        <dbReference type="Proteomes" id="UP001295684"/>
    </source>
</evidence>
<dbReference type="Gene3D" id="1.10.10.60">
    <property type="entry name" value="Homeodomain-like"/>
    <property type="match status" value="1"/>
</dbReference>
<dbReference type="SUPFAM" id="SSF46689">
    <property type="entry name" value="Homeodomain-like"/>
    <property type="match status" value="1"/>
</dbReference>
<evidence type="ECO:0000313" key="2">
    <source>
        <dbReference type="EMBL" id="CAI2361452.1"/>
    </source>
</evidence>
<dbReference type="EMBL" id="CAMPGE010002643">
    <property type="protein sequence ID" value="CAI2361452.1"/>
    <property type="molecule type" value="Genomic_DNA"/>
</dbReference>
<name>A0AAD1U384_EUPCR</name>
<dbReference type="InterPro" id="IPR001005">
    <property type="entry name" value="SANT/Myb"/>
</dbReference>
<proteinExistence type="predicted"/>
<evidence type="ECO:0000259" key="1">
    <source>
        <dbReference type="PROSITE" id="PS51294"/>
    </source>
</evidence>
<sequence>MNHSHSELPIFRLKETGQEINGHMKNTYNLLTVYFILLSGLKAYGKDWDKIDQMIPTRSSIQIRSHAQKYFAVIKKTFNSDDPVKLIQQGMCDQSPFYRFDNSEFIQPQQEHQHHDAKHQEICPSSQKLSKIKSSNLFMTENELQSAQREQSQKNYKKRNLKSLLKYRDDSSSYEFFQSKAERSYTKPDHSQTSLNNAQKQLKQIKRKCNSHCPNAKKLISTKKSYSDANTLKQKAWKRSHKQMQVTLNNSKMTIKGNEIDARVPCMMVSNPDNSKSIIPLHPALVLILPLKNTSLAETNPKKNLSDNTLNRLSQSSTSFPTIGMFNIEKRGFVTKGSSAQPLDEQSEVRMTRGHIQSMNPTASPEQQPQCIKGPSAGTIFEGNSLNDNESSENLVSITKPKDVLKSYCQCFY</sequence>
<dbReference type="AlphaFoldDB" id="A0AAD1U384"/>
<gene>
    <name evidence="2" type="ORF">ECRASSUSDP1_LOCUS2763</name>
</gene>
<dbReference type="PROSITE" id="PS51294">
    <property type="entry name" value="HTH_MYB"/>
    <property type="match status" value="1"/>
</dbReference>
<dbReference type="CDD" id="cd00167">
    <property type="entry name" value="SANT"/>
    <property type="match status" value="1"/>
</dbReference>
<dbReference type="Proteomes" id="UP001295684">
    <property type="component" value="Unassembled WGS sequence"/>
</dbReference>
<dbReference type="Pfam" id="PF00249">
    <property type="entry name" value="Myb_DNA-binding"/>
    <property type="match status" value="1"/>
</dbReference>
<feature type="domain" description="HTH myb-type" evidence="1">
    <location>
        <begin position="36"/>
        <end position="75"/>
    </location>
</feature>
<keyword evidence="3" id="KW-1185">Reference proteome</keyword>
<reference evidence="2" key="1">
    <citation type="submission" date="2023-07" db="EMBL/GenBank/DDBJ databases">
        <authorList>
            <consortium name="AG Swart"/>
            <person name="Singh M."/>
            <person name="Singh A."/>
            <person name="Seah K."/>
            <person name="Emmerich C."/>
        </authorList>
    </citation>
    <scope>NUCLEOTIDE SEQUENCE</scope>
    <source>
        <strain evidence="2">DP1</strain>
    </source>
</reference>
<dbReference type="InterPro" id="IPR009057">
    <property type="entry name" value="Homeodomain-like_sf"/>
</dbReference>
<protein>
    <recommendedName>
        <fullName evidence="1">HTH myb-type domain-containing protein</fullName>
    </recommendedName>
</protein>
<dbReference type="InterPro" id="IPR017930">
    <property type="entry name" value="Myb_dom"/>
</dbReference>
<comment type="caution">
    <text evidence="2">The sequence shown here is derived from an EMBL/GenBank/DDBJ whole genome shotgun (WGS) entry which is preliminary data.</text>
</comment>